<protein>
    <submittedName>
        <fullName evidence="5">HSP20 family protein</fullName>
    </submittedName>
</protein>
<evidence type="ECO:0000259" key="4">
    <source>
        <dbReference type="PROSITE" id="PS01031"/>
    </source>
</evidence>
<dbReference type="SUPFAM" id="SSF49764">
    <property type="entry name" value="HSP20-like chaperones"/>
    <property type="match status" value="1"/>
</dbReference>
<dbReference type="InterPro" id="IPR031107">
    <property type="entry name" value="Small_HSP"/>
</dbReference>
<reference evidence="5 6" key="1">
    <citation type="submission" date="2016-10" db="EMBL/GenBank/DDBJ databases">
        <authorList>
            <person name="de Groot N.N."/>
        </authorList>
    </citation>
    <scope>NUCLEOTIDE SEQUENCE [LARGE SCALE GENOMIC DNA]</scope>
    <source>
        <strain evidence="5 6">GAS522</strain>
    </source>
</reference>
<feature type="compositionally biased region" description="Polar residues" evidence="3">
    <location>
        <begin position="151"/>
        <end position="164"/>
    </location>
</feature>
<dbReference type="CDD" id="cd06464">
    <property type="entry name" value="ACD_sHsps-like"/>
    <property type="match status" value="1"/>
</dbReference>
<feature type="domain" description="SHSP" evidence="4">
    <location>
        <begin position="39"/>
        <end position="149"/>
    </location>
</feature>
<dbReference type="Pfam" id="PF00011">
    <property type="entry name" value="HSP20"/>
    <property type="match status" value="1"/>
</dbReference>
<accession>A0A1M7E3N0</accession>
<proteinExistence type="inferred from homology"/>
<feature type="region of interest" description="Disordered" evidence="3">
    <location>
        <begin position="138"/>
        <end position="176"/>
    </location>
</feature>
<dbReference type="InterPro" id="IPR002068">
    <property type="entry name" value="A-crystallin/Hsp20_dom"/>
</dbReference>
<dbReference type="OrthoDB" id="9808910at2"/>
<dbReference type="AlphaFoldDB" id="A0A1M7E3N0"/>
<dbReference type="Proteomes" id="UP000183208">
    <property type="component" value="Unassembled WGS sequence"/>
</dbReference>
<evidence type="ECO:0000256" key="2">
    <source>
        <dbReference type="RuleBase" id="RU003616"/>
    </source>
</evidence>
<dbReference type="PANTHER" id="PTHR11527">
    <property type="entry name" value="HEAT-SHOCK PROTEIN 20 FAMILY MEMBER"/>
    <property type="match status" value="1"/>
</dbReference>
<evidence type="ECO:0000256" key="3">
    <source>
        <dbReference type="SAM" id="MobiDB-lite"/>
    </source>
</evidence>
<dbReference type="PROSITE" id="PS01031">
    <property type="entry name" value="SHSP"/>
    <property type="match status" value="1"/>
</dbReference>
<dbReference type="EMBL" id="FNTI01000001">
    <property type="protein sequence ID" value="SED89516.1"/>
    <property type="molecule type" value="Genomic_DNA"/>
</dbReference>
<evidence type="ECO:0000313" key="6">
    <source>
        <dbReference type="Proteomes" id="UP000183208"/>
    </source>
</evidence>
<evidence type="ECO:0000313" key="5">
    <source>
        <dbReference type="EMBL" id="SED89516.1"/>
    </source>
</evidence>
<comment type="similarity">
    <text evidence="1 2">Belongs to the small heat shock protein (HSP20) family.</text>
</comment>
<organism evidence="5 6">
    <name type="scientific">Bradyrhizobium lablabi</name>
    <dbReference type="NCBI Taxonomy" id="722472"/>
    <lineage>
        <taxon>Bacteria</taxon>
        <taxon>Pseudomonadati</taxon>
        <taxon>Pseudomonadota</taxon>
        <taxon>Alphaproteobacteria</taxon>
        <taxon>Hyphomicrobiales</taxon>
        <taxon>Nitrobacteraceae</taxon>
        <taxon>Bradyrhizobium</taxon>
    </lineage>
</organism>
<gene>
    <name evidence="5" type="ORF">SAMN05444171_5566</name>
</gene>
<name>A0A1M7E3N0_9BRAD</name>
<dbReference type="Gene3D" id="2.60.40.790">
    <property type="match status" value="1"/>
</dbReference>
<sequence>MIARDSHPFLSLHREMNRLFDVFHDRLGGLMPAGLPQGHMQGHMMPSIGVSETDQEMRISADLPGVSEDDISVSLVDDILTIRGEKKLDEKATYHIIERSRGSFLRSLRLPYSVETDKIRADFANGVLTVTLPKCKDKETSRKIPVHCGQPSGSPLPSEQAMQRQSERPAGSDPDE</sequence>
<evidence type="ECO:0000256" key="1">
    <source>
        <dbReference type="PROSITE-ProRule" id="PRU00285"/>
    </source>
</evidence>
<dbReference type="InterPro" id="IPR008978">
    <property type="entry name" value="HSP20-like_chaperone"/>
</dbReference>